<protein>
    <recommendedName>
        <fullName evidence="3">DUF2332 domain-containing protein</fullName>
    </recommendedName>
</protein>
<dbReference type="RefSeq" id="WP_121248259.1">
    <property type="nucleotide sequence ID" value="NZ_RBIL01000001.1"/>
</dbReference>
<gene>
    <name evidence="1" type="ORF">C8N24_0827</name>
</gene>
<accession>A0A660LE26</accession>
<proteinExistence type="predicted"/>
<keyword evidence="2" id="KW-1185">Reference proteome</keyword>
<sequence length="309" mass="34242">MIERLARRYRDFAHHEAHRSPLYAELGAGLAGDRELLEWLDALPVGKRQPNLVFASYRLVAGTPSGWAEFETTVKDRRDEVEAVMLERRTQTNEAARCALMLPLLAALPQPLALLEVGASAGLCLFPDRYGYDYDDGAHVLGTGPPVLRCRTEGSPPLPDAPPEVVWRAGLDLDPIDVFDEDRVRWLELLIWPGMEHRIETLHRAVDVARRDPPRIVEGDLRTADLDALAAEAPRDATLVIFHTAVLAYVPRDGRAAFRERVRRLGAAWFAAEAPDLLGFEPHPQLMALASGGERVAMVDGHGGFLSWG</sequence>
<dbReference type="InterPro" id="IPR011200">
    <property type="entry name" value="UCP012608"/>
</dbReference>
<evidence type="ECO:0000313" key="2">
    <source>
        <dbReference type="Proteomes" id="UP000278962"/>
    </source>
</evidence>
<reference evidence="1 2" key="1">
    <citation type="submission" date="2018-10" db="EMBL/GenBank/DDBJ databases">
        <title>Genomic Encyclopedia of Archaeal and Bacterial Type Strains, Phase II (KMG-II): from individual species to whole genera.</title>
        <authorList>
            <person name="Goeker M."/>
        </authorList>
    </citation>
    <scope>NUCLEOTIDE SEQUENCE [LARGE SCALE GENOMIC DNA]</scope>
    <source>
        <strain evidence="1 2">DSM 14954</strain>
    </source>
</reference>
<evidence type="ECO:0008006" key="3">
    <source>
        <dbReference type="Google" id="ProtNLM"/>
    </source>
</evidence>
<organism evidence="1 2">
    <name type="scientific">Solirubrobacter pauli</name>
    <dbReference type="NCBI Taxonomy" id="166793"/>
    <lineage>
        <taxon>Bacteria</taxon>
        <taxon>Bacillati</taxon>
        <taxon>Actinomycetota</taxon>
        <taxon>Thermoleophilia</taxon>
        <taxon>Solirubrobacterales</taxon>
        <taxon>Solirubrobacteraceae</taxon>
        <taxon>Solirubrobacter</taxon>
    </lineage>
</organism>
<comment type="caution">
    <text evidence="1">The sequence shown here is derived from an EMBL/GenBank/DDBJ whole genome shotgun (WGS) entry which is preliminary data.</text>
</comment>
<dbReference type="EMBL" id="RBIL01000001">
    <property type="protein sequence ID" value="RKQ91011.1"/>
    <property type="molecule type" value="Genomic_DNA"/>
</dbReference>
<dbReference type="Proteomes" id="UP000278962">
    <property type="component" value="Unassembled WGS sequence"/>
</dbReference>
<dbReference type="AlphaFoldDB" id="A0A660LE26"/>
<name>A0A660LE26_9ACTN</name>
<dbReference type="OrthoDB" id="8899077at2"/>
<evidence type="ECO:0000313" key="1">
    <source>
        <dbReference type="EMBL" id="RKQ91011.1"/>
    </source>
</evidence>
<dbReference type="Pfam" id="PF10094">
    <property type="entry name" value="DUF2332"/>
    <property type="match status" value="1"/>
</dbReference>